<feature type="transmembrane region" description="Helical" evidence="1">
    <location>
        <begin position="77"/>
        <end position="95"/>
    </location>
</feature>
<name>A0A6I4TIU1_9SPHN</name>
<evidence type="ECO:0000313" key="3">
    <source>
        <dbReference type="Proteomes" id="UP000432727"/>
    </source>
</evidence>
<keyword evidence="1" id="KW-0812">Transmembrane</keyword>
<dbReference type="EMBL" id="WTYI01000001">
    <property type="protein sequence ID" value="MXO95726.1"/>
    <property type="molecule type" value="Genomic_DNA"/>
</dbReference>
<evidence type="ECO:0000256" key="1">
    <source>
        <dbReference type="SAM" id="Phobius"/>
    </source>
</evidence>
<keyword evidence="3" id="KW-1185">Reference proteome</keyword>
<feature type="transmembrane region" description="Helical" evidence="1">
    <location>
        <begin position="101"/>
        <end position="121"/>
    </location>
</feature>
<dbReference type="AlphaFoldDB" id="A0A6I4TIU1"/>
<keyword evidence="1" id="KW-1133">Transmembrane helix</keyword>
<evidence type="ECO:0000313" key="2">
    <source>
        <dbReference type="EMBL" id="MXO95726.1"/>
    </source>
</evidence>
<protein>
    <submittedName>
        <fullName evidence="2">Uncharacterized protein</fullName>
    </submittedName>
</protein>
<organism evidence="2 3">
    <name type="scientific">Qipengyuania aquimaris</name>
    <dbReference type="NCBI Taxonomy" id="255984"/>
    <lineage>
        <taxon>Bacteria</taxon>
        <taxon>Pseudomonadati</taxon>
        <taxon>Pseudomonadota</taxon>
        <taxon>Alphaproteobacteria</taxon>
        <taxon>Sphingomonadales</taxon>
        <taxon>Erythrobacteraceae</taxon>
        <taxon>Qipengyuania</taxon>
    </lineage>
</organism>
<reference evidence="2 3" key="1">
    <citation type="submission" date="2019-12" db="EMBL/GenBank/DDBJ databases">
        <title>Genomic-based taxomic classification of the family Erythrobacteraceae.</title>
        <authorList>
            <person name="Xu L."/>
        </authorList>
    </citation>
    <scope>NUCLEOTIDE SEQUENCE [LARGE SCALE GENOMIC DNA]</scope>
    <source>
        <strain evidence="2 3">JCM 12189</strain>
    </source>
</reference>
<gene>
    <name evidence="2" type="ORF">GRI34_04740</name>
</gene>
<keyword evidence="1" id="KW-0472">Membrane</keyword>
<feature type="transmembrane region" description="Helical" evidence="1">
    <location>
        <begin position="46"/>
        <end position="70"/>
    </location>
</feature>
<comment type="caution">
    <text evidence="2">The sequence shown here is derived from an EMBL/GenBank/DDBJ whole genome shotgun (WGS) entry which is preliminary data.</text>
</comment>
<proteinExistence type="predicted"/>
<sequence>MGLRTSFGLASFTAVLLAPSVALISSLLLNGKPIIADGADNSALLFILVPSYLVTLIGFFAFGLPVTIVLDKIGGDAMVGSGIGLMAMVCLPFGLAETDFLARLAALTFIFTAGLFVLIYLSAGSRVEQNTVGSTDV</sequence>
<dbReference type="Proteomes" id="UP000432727">
    <property type="component" value="Unassembled WGS sequence"/>
</dbReference>
<accession>A0A6I4TIU1</accession>